<reference evidence="18" key="1">
    <citation type="submission" date="2016-06" db="EMBL/GenBank/DDBJ databases">
        <authorList>
            <person name="Varghese N."/>
        </authorList>
    </citation>
    <scope>NUCLEOTIDE SEQUENCE [LARGE SCALE GENOMIC DNA]</scope>
    <source>
        <strain evidence="18">DSM 45555</strain>
    </source>
</reference>
<sequence>MATSEELHKRRVGAVARGVGSTIPAYVDRAGGGTITDVDGREWIDFAAGIAVTNVGNSAPRVVEAVRAQVERFTHTCFMVAPYESYVAVCEQLNALTPGGFEKRSALFNSGAEAVENAVKIARHATGRPAVVVFDHAYHGRTNLTMALTAKNMPYKHRFGPFAGEVYRVPMSYPLRDGGLDGATAAARSIEMIEKQVGAENVAALLIEPIQGEGGFVVPAPGFLPALREWATAAGVVFVADEIQTGFCRTGDWFACAHEGVQPDLVTLAKGIAGGLPLAAVTGRADLMDAVHVGGLGGTYGGSPIACAAALAAMETMRELDLTAAARRIGAVMGERLDAIAVGDPRVAEVRGRGAMLAVEIVRPGTLTPDPAATAAISAACHAAGLLTLTCGTYGNVLRFLPPLVISDDELGRGLDILAATFG</sequence>
<dbReference type="PIRSF" id="PIRSF000521">
    <property type="entry name" value="Transaminase_4ab_Lys_Orn"/>
    <property type="match status" value="1"/>
</dbReference>
<comment type="catalytic activity">
    <reaction evidence="14">
        <text>4-aminobutanoate + 2-oxoglutarate = succinate semialdehyde + L-glutamate</text>
        <dbReference type="Rhea" id="RHEA:23352"/>
        <dbReference type="ChEBI" id="CHEBI:16810"/>
        <dbReference type="ChEBI" id="CHEBI:29985"/>
        <dbReference type="ChEBI" id="CHEBI:57706"/>
        <dbReference type="ChEBI" id="CHEBI:59888"/>
        <dbReference type="EC" id="2.6.1.19"/>
    </reaction>
</comment>
<dbReference type="CDD" id="cd00610">
    <property type="entry name" value="OAT_like"/>
    <property type="match status" value="1"/>
</dbReference>
<keyword evidence="9 16" id="KW-0663">Pyridoxal phosphate</keyword>
<dbReference type="EMBL" id="FMCV01000022">
    <property type="protein sequence ID" value="SCF38213.1"/>
    <property type="molecule type" value="Genomic_DNA"/>
</dbReference>
<dbReference type="InterPro" id="IPR015424">
    <property type="entry name" value="PyrdxlP-dep_Trfase"/>
</dbReference>
<dbReference type="GO" id="GO:0042802">
    <property type="term" value="F:identical protein binding"/>
    <property type="evidence" value="ECO:0007669"/>
    <property type="project" value="TreeGrafter"/>
</dbReference>
<evidence type="ECO:0000256" key="15">
    <source>
        <dbReference type="ARBA" id="ARBA00050054"/>
    </source>
</evidence>
<name>A0A1C4ZZ51_9ACTN</name>
<proteinExistence type="inferred from homology"/>
<comment type="pathway">
    <text evidence="3">Amino-acid degradation; 4-aminobutanoate degradation.</text>
</comment>
<keyword evidence="8 17" id="KW-0808">Transferase</keyword>
<dbReference type="GO" id="GO:0034386">
    <property type="term" value="F:4-aminobutyrate:2-oxoglutarate transaminase activity"/>
    <property type="evidence" value="ECO:0007669"/>
    <property type="project" value="UniProtKB-EC"/>
</dbReference>
<dbReference type="PROSITE" id="PS00600">
    <property type="entry name" value="AA_TRANSFER_CLASS_3"/>
    <property type="match status" value="1"/>
</dbReference>
<keyword evidence="7 17" id="KW-0032">Aminotransferase</keyword>
<evidence type="ECO:0000256" key="11">
    <source>
        <dbReference type="ARBA" id="ARBA00030204"/>
    </source>
</evidence>
<dbReference type="EC" id="2.6.1.19" evidence="6"/>
<evidence type="ECO:0000256" key="14">
    <source>
        <dbReference type="ARBA" id="ARBA00048021"/>
    </source>
</evidence>
<evidence type="ECO:0000313" key="17">
    <source>
        <dbReference type="EMBL" id="SCF38213.1"/>
    </source>
</evidence>
<evidence type="ECO:0000256" key="2">
    <source>
        <dbReference type="ARBA" id="ARBA00001933"/>
    </source>
</evidence>
<evidence type="ECO:0000256" key="13">
    <source>
        <dbReference type="ARBA" id="ARBA00031787"/>
    </source>
</evidence>
<dbReference type="InterPro" id="IPR049704">
    <property type="entry name" value="Aminotrans_3_PPA_site"/>
</dbReference>
<evidence type="ECO:0000256" key="5">
    <source>
        <dbReference type="ARBA" id="ARBA00012876"/>
    </source>
</evidence>
<dbReference type="Proteomes" id="UP000198551">
    <property type="component" value="Unassembled WGS sequence"/>
</dbReference>
<gene>
    <name evidence="17" type="ORF">GA0070215_12248</name>
</gene>
<evidence type="ECO:0000256" key="7">
    <source>
        <dbReference type="ARBA" id="ARBA00022576"/>
    </source>
</evidence>
<dbReference type="Pfam" id="PF00202">
    <property type="entry name" value="Aminotran_3"/>
    <property type="match status" value="1"/>
</dbReference>
<dbReference type="InterPro" id="IPR004632">
    <property type="entry name" value="4NH2But_aminotransferase_bac"/>
</dbReference>
<dbReference type="NCBIfam" id="TIGR00700">
    <property type="entry name" value="GABAtrnsam"/>
    <property type="match status" value="1"/>
</dbReference>
<comment type="similarity">
    <text evidence="4 16">Belongs to the class-III pyridoxal-phosphate-dependent aminotransferase family.</text>
</comment>
<dbReference type="EC" id="2.6.1.22" evidence="5"/>
<dbReference type="GO" id="GO:0030170">
    <property type="term" value="F:pyridoxal phosphate binding"/>
    <property type="evidence" value="ECO:0007669"/>
    <property type="project" value="InterPro"/>
</dbReference>
<dbReference type="InterPro" id="IPR050103">
    <property type="entry name" value="Class-III_PLP-dep_AT"/>
</dbReference>
<dbReference type="GO" id="GO:0009448">
    <property type="term" value="P:gamma-aminobutyric acid metabolic process"/>
    <property type="evidence" value="ECO:0007669"/>
    <property type="project" value="InterPro"/>
</dbReference>
<evidence type="ECO:0000256" key="1">
    <source>
        <dbReference type="ARBA" id="ARBA00001750"/>
    </source>
</evidence>
<evidence type="ECO:0000256" key="16">
    <source>
        <dbReference type="RuleBase" id="RU003560"/>
    </source>
</evidence>
<dbReference type="SUPFAM" id="SSF53383">
    <property type="entry name" value="PLP-dependent transferases"/>
    <property type="match status" value="1"/>
</dbReference>
<evidence type="ECO:0000256" key="9">
    <source>
        <dbReference type="ARBA" id="ARBA00022898"/>
    </source>
</evidence>
<evidence type="ECO:0000256" key="8">
    <source>
        <dbReference type="ARBA" id="ARBA00022679"/>
    </source>
</evidence>
<keyword evidence="18" id="KW-1185">Reference proteome</keyword>
<dbReference type="PANTHER" id="PTHR11986:SF58">
    <property type="entry name" value="LEUCINE_METHIONINE RACEMASE"/>
    <property type="match status" value="1"/>
</dbReference>
<comment type="catalytic activity">
    <reaction evidence="1">
        <text>(S)-3-amino-2-methylpropanoate + 2-oxoglutarate = 2-methyl-3-oxopropanoate + L-glutamate</text>
        <dbReference type="Rhea" id="RHEA:13993"/>
        <dbReference type="ChEBI" id="CHEBI:16810"/>
        <dbReference type="ChEBI" id="CHEBI:29985"/>
        <dbReference type="ChEBI" id="CHEBI:57700"/>
        <dbReference type="ChEBI" id="CHEBI:58655"/>
        <dbReference type="EC" id="2.6.1.22"/>
    </reaction>
</comment>
<organism evidence="17 18">
    <name type="scientific">Micromonospora marina</name>
    <dbReference type="NCBI Taxonomy" id="307120"/>
    <lineage>
        <taxon>Bacteria</taxon>
        <taxon>Bacillati</taxon>
        <taxon>Actinomycetota</taxon>
        <taxon>Actinomycetes</taxon>
        <taxon>Micromonosporales</taxon>
        <taxon>Micromonosporaceae</taxon>
        <taxon>Micromonospora</taxon>
    </lineage>
</organism>
<dbReference type="RefSeq" id="WP_091049316.1">
    <property type="nucleotide sequence ID" value="NZ_FMCV01000022.1"/>
</dbReference>
<evidence type="ECO:0000256" key="6">
    <source>
        <dbReference type="ARBA" id="ARBA00012912"/>
    </source>
</evidence>
<comment type="cofactor">
    <cofactor evidence="2">
        <name>pyridoxal 5'-phosphate</name>
        <dbReference type="ChEBI" id="CHEBI:597326"/>
    </cofactor>
</comment>
<dbReference type="PANTHER" id="PTHR11986">
    <property type="entry name" value="AMINOTRANSFERASE CLASS III"/>
    <property type="match status" value="1"/>
</dbReference>
<evidence type="ECO:0000256" key="10">
    <source>
        <dbReference type="ARBA" id="ARBA00029760"/>
    </source>
</evidence>
<dbReference type="FunFam" id="3.40.640.10:FF:000013">
    <property type="entry name" value="4-aminobutyrate aminotransferase"/>
    <property type="match status" value="1"/>
</dbReference>
<dbReference type="GO" id="GO:0047298">
    <property type="term" value="F:(S)-3-amino-2-methylpropionate transaminase activity"/>
    <property type="evidence" value="ECO:0007669"/>
    <property type="project" value="UniProtKB-EC"/>
</dbReference>
<dbReference type="AlphaFoldDB" id="A0A1C4ZZ51"/>
<evidence type="ECO:0000256" key="12">
    <source>
        <dbReference type="ARBA" id="ARBA00030857"/>
    </source>
</evidence>
<protein>
    <recommendedName>
        <fullName evidence="12">(S)-3-amino-2-methylpropionate transaminase</fullName>
        <ecNumber evidence="6">2.6.1.19</ecNumber>
        <ecNumber evidence="5">2.6.1.22</ecNumber>
    </recommendedName>
    <alternativeName>
        <fullName evidence="13">GABA aminotransferase</fullName>
    </alternativeName>
    <alternativeName>
        <fullName evidence="11">Gamma-amino-N-butyrate transaminase</fullName>
    </alternativeName>
    <alternativeName>
        <fullName evidence="15">Glutamate:succinic semialdehyde transaminase</fullName>
    </alternativeName>
    <alternativeName>
        <fullName evidence="10">L-AIBAT</fullName>
    </alternativeName>
</protein>
<dbReference type="InterPro" id="IPR005814">
    <property type="entry name" value="Aminotrans_3"/>
</dbReference>
<evidence type="ECO:0000313" key="18">
    <source>
        <dbReference type="Proteomes" id="UP000198551"/>
    </source>
</evidence>
<dbReference type="NCBIfam" id="NF004714">
    <property type="entry name" value="PRK06058.1"/>
    <property type="match status" value="1"/>
</dbReference>
<accession>A0A1C4ZZ51</accession>
<evidence type="ECO:0000256" key="4">
    <source>
        <dbReference type="ARBA" id="ARBA00008954"/>
    </source>
</evidence>
<evidence type="ECO:0000256" key="3">
    <source>
        <dbReference type="ARBA" id="ARBA00005176"/>
    </source>
</evidence>
<dbReference type="InterPro" id="IPR015421">
    <property type="entry name" value="PyrdxlP-dep_Trfase_major"/>
</dbReference>
<dbReference type="InterPro" id="IPR015422">
    <property type="entry name" value="PyrdxlP-dep_Trfase_small"/>
</dbReference>
<dbReference type="Gene3D" id="3.40.640.10">
    <property type="entry name" value="Type I PLP-dependent aspartate aminotransferase-like (Major domain)"/>
    <property type="match status" value="1"/>
</dbReference>
<dbReference type="Gene3D" id="3.90.1150.10">
    <property type="entry name" value="Aspartate Aminotransferase, domain 1"/>
    <property type="match status" value="1"/>
</dbReference>